<reference evidence="2" key="1">
    <citation type="submission" date="2014-09" db="EMBL/GenBank/DDBJ databases">
        <authorList>
            <person name="Magalhaes I.L.F."/>
            <person name="Oliveira U."/>
            <person name="Santos F.R."/>
            <person name="Vidigal T.H.D.A."/>
            <person name="Brescovit A.D."/>
            <person name="Santos A.J."/>
        </authorList>
    </citation>
    <scope>NUCLEOTIDE SEQUENCE</scope>
    <source>
        <tissue evidence="2">Shoot tissue taken approximately 20 cm above the soil surface</tissue>
    </source>
</reference>
<name>A0A0A9BPY6_ARUDO</name>
<sequence>MVDNIVQFILIVMMGHLIVRIVRRMFMALCYFSALVMMLYIIGVST</sequence>
<dbReference type="AlphaFoldDB" id="A0A0A9BPY6"/>
<reference evidence="2" key="2">
    <citation type="journal article" date="2015" name="Data Brief">
        <title>Shoot transcriptome of the giant reed, Arundo donax.</title>
        <authorList>
            <person name="Barrero R.A."/>
            <person name="Guerrero F.D."/>
            <person name="Moolhuijzen P."/>
            <person name="Goolsby J.A."/>
            <person name="Tidwell J."/>
            <person name="Bellgard S.E."/>
            <person name="Bellgard M.I."/>
        </authorList>
    </citation>
    <scope>NUCLEOTIDE SEQUENCE</scope>
    <source>
        <tissue evidence="2">Shoot tissue taken approximately 20 cm above the soil surface</tissue>
    </source>
</reference>
<feature type="transmembrane region" description="Helical" evidence="1">
    <location>
        <begin position="29"/>
        <end position="45"/>
    </location>
</feature>
<feature type="transmembrane region" description="Helical" evidence="1">
    <location>
        <begin position="6"/>
        <end position="22"/>
    </location>
</feature>
<evidence type="ECO:0000313" key="2">
    <source>
        <dbReference type="EMBL" id="JAD61337.1"/>
    </source>
</evidence>
<organism evidence="2">
    <name type="scientific">Arundo donax</name>
    <name type="common">Giant reed</name>
    <name type="synonym">Donax arundinaceus</name>
    <dbReference type="NCBI Taxonomy" id="35708"/>
    <lineage>
        <taxon>Eukaryota</taxon>
        <taxon>Viridiplantae</taxon>
        <taxon>Streptophyta</taxon>
        <taxon>Embryophyta</taxon>
        <taxon>Tracheophyta</taxon>
        <taxon>Spermatophyta</taxon>
        <taxon>Magnoliopsida</taxon>
        <taxon>Liliopsida</taxon>
        <taxon>Poales</taxon>
        <taxon>Poaceae</taxon>
        <taxon>PACMAD clade</taxon>
        <taxon>Arundinoideae</taxon>
        <taxon>Arundineae</taxon>
        <taxon>Arundo</taxon>
    </lineage>
</organism>
<keyword evidence="1" id="KW-1133">Transmembrane helix</keyword>
<accession>A0A0A9BPY6</accession>
<evidence type="ECO:0000256" key="1">
    <source>
        <dbReference type="SAM" id="Phobius"/>
    </source>
</evidence>
<keyword evidence="1" id="KW-0812">Transmembrane</keyword>
<dbReference type="EMBL" id="GBRH01236558">
    <property type="protein sequence ID" value="JAD61337.1"/>
    <property type="molecule type" value="Transcribed_RNA"/>
</dbReference>
<keyword evidence="1" id="KW-0472">Membrane</keyword>
<proteinExistence type="predicted"/>
<protein>
    <submittedName>
        <fullName evidence="2">Uncharacterized protein</fullName>
    </submittedName>
</protein>